<evidence type="ECO:0000256" key="1">
    <source>
        <dbReference type="ARBA" id="ARBA00004162"/>
    </source>
</evidence>
<dbReference type="GO" id="GO:0015031">
    <property type="term" value="P:protein transport"/>
    <property type="evidence" value="ECO:0007669"/>
    <property type="project" value="UniProtKB-KW"/>
</dbReference>
<dbReference type="SMART" id="SM01323">
    <property type="entry name" value="YajC"/>
    <property type="match status" value="1"/>
</dbReference>
<sequence>MDPFSLVLLLLLVPLVLLSVRGSRQRKAVAQMQSELATGTEVMTASGQFGTVTGVRDDRVEIEVAPGVRTWWLRQAIARRVDPAAPVAVEDDLAEDQRVADDVVEDDPRDDPSDGSRRPA</sequence>
<feature type="compositionally biased region" description="Basic and acidic residues" evidence="10">
    <location>
        <begin position="110"/>
        <end position="120"/>
    </location>
</feature>
<keyword evidence="5" id="KW-0812">Transmembrane</keyword>
<keyword evidence="4" id="KW-1003">Cell membrane</keyword>
<keyword evidence="8" id="KW-0811">Translocation</keyword>
<dbReference type="InterPro" id="IPR003849">
    <property type="entry name" value="Preprotein_translocase_YajC"/>
</dbReference>
<evidence type="ECO:0000313" key="12">
    <source>
        <dbReference type="Proteomes" id="UP000555552"/>
    </source>
</evidence>
<evidence type="ECO:0000256" key="2">
    <source>
        <dbReference type="ARBA" id="ARBA00006742"/>
    </source>
</evidence>
<dbReference type="NCBIfam" id="TIGR00739">
    <property type="entry name" value="yajC"/>
    <property type="match status" value="1"/>
</dbReference>
<keyword evidence="12" id="KW-1185">Reference proteome</keyword>
<dbReference type="AlphaFoldDB" id="A0A849BTT0"/>
<evidence type="ECO:0000256" key="4">
    <source>
        <dbReference type="ARBA" id="ARBA00022475"/>
    </source>
</evidence>
<accession>A0A849BTT0</accession>
<evidence type="ECO:0000256" key="3">
    <source>
        <dbReference type="ARBA" id="ARBA00022448"/>
    </source>
</evidence>
<keyword evidence="7" id="KW-1133">Transmembrane helix</keyword>
<dbReference type="PANTHER" id="PTHR33909:SF1">
    <property type="entry name" value="SEC TRANSLOCON ACCESSORY COMPLEX SUBUNIT YAJC"/>
    <property type="match status" value="1"/>
</dbReference>
<dbReference type="Pfam" id="PF02699">
    <property type="entry name" value="YajC"/>
    <property type="match status" value="1"/>
</dbReference>
<evidence type="ECO:0000313" key="11">
    <source>
        <dbReference type="EMBL" id="NNH24222.1"/>
    </source>
</evidence>
<evidence type="ECO:0000256" key="8">
    <source>
        <dbReference type="ARBA" id="ARBA00023010"/>
    </source>
</evidence>
<feature type="region of interest" description="Disordered" evidence="10">
    <location>
        <begin position="88"/>
        <end position="120"/>
    </location>
</feature>
<evidence type="ECO:0000256" key="6">
    <source>
        <dbReference type="ARBA" id="ARBA00022927"/>
    </source>
</evidence>
<protein>
    <submittedName>
        <fullName evidence="11">Preprotein translocase subunit YajC</fullName>
    </submittedName>
</protein>
<gene>
    <name evidence="11" type="primary">yajC</name>
    <name evidence="11" type="ORF">HLB09_14190</name>
</gene>
<comment type="similarity">
    <text evidence="2">Belongs to the YajC family.</text>
</comment>
<organism evidence="11 12">
    <name type="scientific">Pseudokineococcus marinus</name>
    <dbReference type="NCBI Taxonomy" id="351215"/>
    <lineage>
        <taxon>Bacteria</taxon>
        <taxon>Bacillati</taxon>
        <taxon>Actinomycetota</taxon>
        <taxon>Actinomycetes</taxon>
        <taxon>Kineosporiales</taxon>
        <taxon>Kineosporiaceae</taxon>
        <taxon>Pseudokineococcus</taxon>
    </lineage>
</organism>
<proteinExistence type="inferred from homology"/>
<dbReference type="RefSeq" id="WP_171203984.1">
    <property type="nucleotide sequence ID" value="NZ_BAAANP010000009.1"/>
</dbReference>
<comment type="caution">
    <text evidence="11">The sequence shown here is derived from an EMBL/GenBank/DDBJ whole genome shotgun (WGS) entry which is preliminary data.</text>
</comment>
<evidence type="ECO:0000256" key="5">
    <source>
        <dbReference type="ARBA" id="ARBA00022692"/>
    </source>
</evidence>
<comment type="subcellular location">
    <subcellularLocation>
        <location evidence="1">Cell membrane</location>
        <topology evidence="1">Single-pass membrane protein</topology>
    </subcellularLocation>
</comment>
<reference evidence="11 12" key="1">
    <citation type="submission" date="2020-05" db="EMBL/GenBank/DDBJ databases">
        <title>MicrobeNet Type strains.</title>
        <authorList>
            <person name="Nicholson A.C."/>
        </authorList>
    </citation>
    <scope>NUCLEOTIDE SEQUENCE [LARGE SCALE GENOMIC DNA]</scope>
    <source>
        <strain evidence="11 12">JCM 14547</strain>
    </source>
</reference>
<dbReference type="PANTHER" id="PTHR33909">
    <property type="entry name" value="SEC TRANSLOCON ACCESSORY COMPLEX SUBUNIT YAJC"/>
    <property type="match status" value="1"/>
</dbReference>
<evidence type="ECO:0000256" key="10">
    <source>
        <dbReference type="SAM" id="MobiDB-lite"/>
    </source>
</evidence>
<dbReference type="GO" id="GO:0005886">
    <property type="term" value="C:plasma membrane"/>
    <property type="evidence" value="ECO:0007669"/>
    <property type="project" value="UniProtKB-SubCell"/>
</dbReference>
<keyword evidence="3" id="KW-0813">Transport</keyword>
<evidence type="ECO:0000256" key="7">
    <source>
        <dbReference type="ARBA" id="ARBA00022989"/>
    </source>
</evidence>
<keyword evidence="6" id="KW-0653">Protein transport</keyword>
<evidence type="ECO:0000256" key="9">
    <source>
        <dbReference type="ARBA" id="ARBA00023136"/>
    </source>
</evidence>
<name>A0A849BTT0_9ACTN</name>
<dbReference type="EMBL" id="JABEMA010000288">
    <property type="protein sequence ID" value="NNH24222.1"/>
    <property type="molecule type" value="Genomic_DNA"/>
</dbReference>
<dbReference type="Proteomes" id="UP000555552">
    <property type="component" value="Unassembled WGS sequence"/>
</dbReference>
<keyword evidence="9" id="KW-0472">Membrane</keyword>